<proteinExistence type="predicted"/>
<accession>A0A383BT87</accession>
<dbReference type="EMBL" id="UINC01203271">
    <property type="protein sequence ID" value="SVE23446.1"/>
    <property type="molecule type" value="Genomic_DNA"/>
</dbReference>
<organism evidence="1">
    <name type="scientific">marine metagenome</name>
    <dbReference type="NCBI Taxonomy" id="408172"/>
    <lineage>
        <taxon>unclassified sequences</taxon>
        <taxon>metagenomes</taxon>
        <taxon>ecological metagenomes</taxon>
    </lineage>
</organism>
<sequence>MSVILVTIGLVFGAYLYQPMWFDHGPYTYVSSHESLADCQRAKTSGTDEVFMQETLCANGELYKKEGKVETVKVNDFVFTIDKDESTDTTMKSHWSE</sequence>
<name>A0A383BT87_9ZZZZ</name>
<evidence type="ECO:0000313" key="1">
    <source>
        <dbReference type="EMBL" id="SVE23446.1"/>
    </source>
</evidence>
<protein>
    <submittedName>
        <fullName evidence="1">Uncharacterized protein</fullName>
    </submittedName>
</protein>
<reference evidence="1" key="1">
    <citation type="submission" date="2018-05" db="EMBL/GenBank/DDBJ databases">
        <authorList>
            <person name="Lanie J.A."/>
            <person name="Ng W.-L."/>
            <person name="Kazmierczak K.M."/>
            <person name="Andrzejewski T.M."/>
            <person name="Davidsen T.M."/>
            <person name="Wayne K.J."/>
            <person name="Tettelin H."/>
            <person name="Glass J.I."/>
            <person name="Rusch D."/>
            <person name="Podicherti R."/>
            <person name="Tsui H.-C.T."/>
            <person name="Winkler M.E."/>
        </authorList>
    </citation>
    <scope>NUCLEOTIDE SEQUENCE</scope>
</reference>
<gene>
    <name evidence="1" type="ORF">METZ01_LOCUS476300</name>
</gene>
<dbReference type="AlphaFoldDB" id="A0A383BT87"/>